<sequence>MTESLDMMVDAVIRPMAGRHRIFRSLLLRLGGRALVGNMARLTRLRPMREYIKGLVAHLRTGVAVVFLVAISFWVVGFLQY</sequence>
<comment type="caution">
    <text evidence="2">The sequence shown here is derived from an EMBL/GenBank/DDBJ whole genome shotgun (WGS) entry which is preliminary data.</text>
</comment>
<evidence type="ECO:0000313" key="3">
    <source>
        <dbReference type="Proteomes" id="UP000467840"/>
    </source>
</evidence>
<reference evidence="2 3" key="1">
    <citation type="journal article" date="2020" name="Mol. Plant">
        <title>The Chromosome-Based Rubber Tree Genome Provides New Insights into Spurge Genome Evolution and Rubber Biosynthesis.</title>
        <authorList>
            <person name="Liu J."/>
            <person name="Shi C."/>
            <person name="Shi C.C."/>
            <person name="Li W."/>
            <person name="Zhang Q.J."/>
            <person name="Zhang Y."/>
            <person name="Li K."/>
            <person name="Lu H.F."/>
            <person name="Shi C."/>
            <person name="Zhu S.T."/>
            <person name="Xiao Z.Y."/>
            <person name="Nan H."/>
            <person name="Yue Y."/>
            <person name="Zhu X.G."/>
            <person name="Wu Y."/>
            <person name="Hong X.N."/>
            <person name="Fan G.Y."/>
            <person name="Tong Y."/>
            <person name="Zhang D."/>
            <person name="Mao C.L."/>
            <person name="Liu Y.L."/>
            <person name="Hao S.J."/>
            <person name="Liu W.Q."/>
            <person name="Lv M.Q."/>
            <person name="Zhang H.B."/>
            <person name="Liu Y."/>
            <person name="Hu-Tang G.R."/>
            <person name="Wang J.P."/>
            <person name="Wang J.H."/>
            <person name="Sun Y.H."/>
            <person name="Ni S.B."/>
            <person name="Chen W.B."/>
            <person name="Zhang X.C."/>
            <person name="Jiao Y.N."/>
            <person name="Eichler E.E."/>
            <person name="Li G.H."/>
            <person name="Liu X."/>
            <person name="Gao L.Z."/>
        </authorList>
    </citation>
    <scope>NUCLEOTIDE SEQUENCE [LARGE SCALE GENOMIC DNA]</scope>
    <source>
        <strain evidence="3">cv. GT1</strain>
        <tissue evidence="2">Leaf</tissue>
    </source>
</reference>
<dbReference type="Proteomes" id="UP000467840">
    <property type="component" value="Chromosome 7"/>
</dbReference>
<keyword evidence="1" id="KW-1133">Transmembrane helix</keyword>
<gene>
    <name evidence="2" type="ORF">GH714_036740</name>
</gene>
<feature type="transmembrane region" description="Helical" evidence="1">
    <location>
        <begin position="61"/>
        <end position="79"/>
    </location>
</feature>
<keyword evidence="1" id="KW-0812">Transmembrane</keyword>
<dbReference type="AlphaFoldDB" id="A0A6A6L9A7"/>
<dbReference type="EMBL" id="JAAGAX010000013">
    <property type="protein sequence ID" value="KAF2296209.1"/>
    <property type="molecule type" value="Genomic_DNA"/>
</dbReference>
<evidence type="ECO:0000256" key="1">
    <source>
        <dbReference type="SAM" id="Phobius"/>
    </source>
</evidence>
<protein>
    <submittedName>
        <fullName evidence="2">Uncharacterized protein</fullName>
    </submittedName>
</protein>
<accession>A0A6A6L9A7</accession>
<name>A0A6A6L9A7_HEVBR</name>
<organism evidence="2 3">
    <name type="scientific">Hevea brasiliensis</name>
    <name type="common">Para rubber tree</name>
    <name type="synonym">Siphonia brasiliensis</name>
    <dbReference type="NCBI Taxonomy" id="3981"/>
    <lineage>
        <taxon>Eukaryota</taxon>
        <taxon>Viridiplantae</taxon>
        <taxon>Streptophyta</taxon>
        <taxon>Embryophyta</taxon>
        <taxon>Tracheophyta</taxon>
        <taxon>Spermatophyta</taxon>
        <taxon>Magnoliopsida</taxon>
        <taxon>eudicotyledons</taxon>
        <taxon>Gunneridae</taxon>
        <taxon>Pentapetalae</taxon>
        <taxon>rosids</taxon>
        <taxon>fabids</taxon>
        <taxon>Malpighiales</taxon>
        <taxon>Euphorbiaceae</taxon>
        <taxon>Crotonoideae</taxon>
        <taxon>Micrandreae</taxon>
        <taxon>Hevea</taxon>
    </lineage>
</organism>
<evidence type="ECO:0000313" key="2">
    <source>
        <dbReference type="EMBL" id="KAF2296209.1"/>
    </source>
</evidence>
<proteinExistence type="predicted"/>
<keyword evidence="1" id="KW-0472">Membrane</keyword>
<keyword evidence="3" id="KW-1185">Reference proteome</keyword>